<evidence type="ECO:0000313" key="2">
    <source>
        <dbReference type="EMBL" id="TID30405.1"/>
    </source>
</evidence>
<proteinExistence type="predicted"/>
<comment type="caution">
    <text evidence="2">The sequence shown here is derived from an EMBL/GenBank/DDBJ whole genome shotgun (WGS) entry which is preliminary data.</text>
</comment>
<feature type="region of interest" description="Disordered" evidence="1">
    <location>
        <begin position="148"/>
        <end position="203"/>
    </location>
</feature>
<keyword evidence="3" id="KW-1185">Reference proteome</keyword>
<feature type="compositionally biased region" description="Polar residues" evidence="1">
    <location>
        <begin position="309"/>
        <end position="339"/>
    </location>
</feature>
<accession>A0A4T0X534</accession>
<dbReference type="Proteomes" id="UP000307173">
    <property type="component" value="Unassembled WGS sequence"/>
</dbReference>
<feature type="compositionally biased region" description="Polar residues" evidence="1">
    <location>
        <begin position="1"/>
        <end position="10"/>
    </location>
</feature>
<protein>
    <submittedName>
        <fullName evidence="2">Uncharacterized protein</fullName>
    </submittedName>
</protein>
<feature type="region of interest" description="Disordered" evidence="1">
    <location>
        <begin position="309"/>
        <end position="352"/>
    </location>
</feature>
<evidence type="ECO:0000256" key="1">
    <source>
        <dbReference type="SAM" id="MobiDB-lite"/>
    </source>
</evidence>
<sequence>MSSIQSSSKVITGEQPVVSEAPETAGLEENNNKRDANIDGTESSKIENSYDTSLKFVNGKNTSENLNKLSADYTSNSDESDFHAIDNSNDMKIEPITYQDKRQQFQPLRKGQDYPNFKDTSLEPSIIASGGKYKKPVIPSPLNLPKRFIKPHLPPQNLNISASNNSTLSSSKGSPAQREVNSKDATVTSPKLSPTSNSMDKNLYYQPLPTQQVQQIQQMQLYPSYQQLYYNTQTGQIVYMPVAAPAVPFVQQISQQHLPQPLVVPSQQRQGNPVLLINQQLQQQLQQQQQQIVYLKGINGQLVPLLTPSPSYNINKPQSRAGSPLNINKRNDSISPSGNDSKRQKSSTDSKLNFTQEAQRLQKQQIQLQTQMHPNLSSEFETTNISDVFVDNLNAIDSNSNVITNDDNLNDDSNEKIDDVEAQLLDSADSSHSLQEKKPPLQKVIGTLTLGSFTYRYSQTLSGNITKDKELFDRLADNAWKACISKR</sequence>
<gene>
    <name evidence="2" type="ORF">CANINC_001006</name>
</gene>
<evidence type="ECO:0000313" key="3">
    <source>
        <dbReference type="Proteomes" id="UP000307173"/>
    </source>
</evidence>
<feature type="compositionally biased region" description="Low complexity" evidence="1">
    <location>
        <begin position="157"/>
        <end position="174"/>
    </location>
</feature>
<feature type="compositionally biased region" description="Polar residues" evidence="1">
    <location>
        <begin position="183"/>
        <end position="200"/>
    </location>
</feature>
<dbReference type="AlphaFoldDB" id="A0A4T0X534"/>
<dbReference type="EMBL" id="SELW01000150">
    <property type="protein sequence ID" value="TID30405.1"/>
    <property type="molecule type" value="Genomic_DNA"/>
</dbReference>
<name>A0A4T0X534_9ASCO</name>
<organism evidence="2 3">
    <name type="scientific">Pichia inconspicua</name>
    <dbReference type="NCBI Taxonomy" id="52247"/>
    <lineage>
        <taxon>Eukaryota</taxon>
        <taxon>Fungi</taxon>
        <taxon>Dikarya</taxon>
        <taxon>Ascomycota</taxon>
        <taxon>Saccharomycotina</taxon>
        <taxon>Pichiomycetes</taxon>
        <taxon>Pichiales</taxon>
        <taxon>Pichiaceae</taxon>
        <taxon>Pichia</taxon>
    </lineage>
</organism>
<feature type="region of interest" description="Disordered" evidence="1">
    <location>
        <begin position="1"/>
        <end position="52"/>
    </location>
</feature>
<reference evidence="2 3" key="1">
    <citation type="journal article" date="2019" name="Front. Genet.">
        <title>Whole-Genome Sequencing of the Opportunistic Yeast Pathogen Candida inconspicua Uncovers Its Hybrid Origin.</title>
        <authorList>
            <person name="Mixao V."/>
            <person name="Hansen A.P."/>
            <person name="Saus E."/>
            <person name="Boekhout T."/>
            <person name="Lass-Florl C."/>
            <person name="Gabaldon T."/>
        </authorList>
    </citation>
    <scope>NUCLEOTIDE SEQUENCE [LARGE SCALE GENOMIC DNA]</scope>
    <source>
        <strain evidence="2 3">CBS 180</strain>
    </source>
</reference>
<feature type="compositionally biased region" description="Basic and acidic residues" evidence="1">
    <location>
        <begin position="30"/>
        <end position="45"/>
    </location>
</feature>
<dbReference type="OrthoDB" id="3996466at2759"/>